<dbReference type="PANTHER" id="PTHR30027:SF3">
    <property type="entry name" value="16S RRNA (URACIL(1498)-N(3))-METHYLTRANSFERASE"/>
    <property type="match status" value="1"/>
</dbReference>
<evidence type="ECO:0000256" key="9">
    <source>
        <dbReference type="ARBA" id="ARBA00022691"/>
    </source>
</evidence>
<dbReference type="InterPro" id="IPR015947">
    <property type="entry name" value="PUA-like_sf"/>
</dbReference>
<evidence type="ECO:0000256" key="5">
    <source>
        <dbReference type="ARBA" id="ARBA00022490"/>
    </source>
</evidence>
<reference evidence="15" key="2">
    <citation type="journal article" date="2023" name="ISME Commun">
        <title>Characterization of a bloom-associated alphaproteobacterial lineage, 'Candidatus Phycosocius': insights into freshwater algal-bacterial interactions.</title>
        <authorList>
            <person name="Tanabe Y."/>
            <person name="Yamaguchi H."/>
            <person name="Yoshida M."/>
            <person name="Kai A."/>
            <person name="Okazaki Y."/>
        </authorList>
    </citation>
    <scope>NUCLEOTIDE SEQUENCE</scope>
    <source>
        <strain evidence="15">BOTRYCO-1</strain>
    </source>
</reference>
<evidence type="ECO:0000259" key="14">
    <source>
        <dbReference type="Pfam" id="PF20260"/>
    </source>
</evidence>
<dbReference type="SUPFAM" id="SSF75217">
    <property type="entry name" value="alpha/beta knot"/>
    <property type="match status" value="1"/>
</dbReference>
<evidence type="ECO:0000313" key="15">
    <source>
        <dbReference type="EMBL" id="GIU67492.1"/>
    </source>
</evidence>
<keyword evidence="6 12" id="KW-0698">rRNA processing</keyword>
<keyword evidence="8 12" id="KW-0808">Transferase</keyword>
<keyword evidence="16" id="KW-1185">Reference proteome</keyword>
<dbReference type="InterPro" id="IPR046887">
    <property type="entry name" value="RsmE_PUA-like"/>
</dbReference>
<evidence type="ECO:0000256" key="6">
    <source>
        <dbReference type="ARBA" id="ARBA00022552"/>
    </source>
</evidence>
<dbReference type="InterPro" id="IPR029028">
    <property type="entry name" value="Alpha/beta_knot_MTases"/>
</dbReference>
<dbReference type="PIRSF" id="PIRSF015601">
    <property type="entry name" value="MTase_slr0722"/>
    <property type="match status" value="1"/>
</dbReference>
<evidence type="ECO:0000256" key="4">
    <source>
        <dbReference type="ARBA" id="ARBA00013673"/>
    </source>
</evidence>
<comment type="caution">
    <text evidence="15">The sequence shown here is derived from an EMBL/GenBank/DDBJ whole genome shotgun (WGS) entry which is preliminary data.</text>
</comment>
<evidence type="ECO:0000256" key="2">
    <source>
        <dbReference type="ARBA" id="ARBA00005528"/>
    </source>
</evidence>
<evidence type="ECO:0000256" key="8">
    <source>
        <dbReference type="ARBA" id="ARBA00022679"/>
    </source>
</evidence>
<accession>A0ABQ4PWV0</accession>
<dbReference type="GO" id="GO:0032259">
    <property type="term" value="P:methylation"/>
    <property type="evidence" value="ECO:0007669"/>
    <property type="project" value="UniProtKB-KW"/>
</dbReference>
<dbReference type="PANTHER" id="PTHR30027">
    <property type="entry name" value="RIBOSOMAL RNA SMALL SUBUNIT METHYLTRANSFERASE E"/>
    <property type="match status" value="1"/>
</dbReference>
<feature type="domain" description="Ribosomal RNA small subunit methyltransferase E methyltransferase" evidence="13">
    <location>
        <begin position="87"/>
        <end position="243"/>
    </location>
</feature>
<dbReference type="Gene3D" id="2.40.240.20">
    <property type="entry name" value="Hypothetical PUA domain-like, domain 1"/>
    <property type="match status" value="1"/>
</dbReference>
<evidence type="ECO:0000256" key="12">
    <source>
        <dbReference type="PIRNR" id="PIRNR015601"/>
    </source>
</evidence>
<dbReference type="RefSeq" id="WP_284360416.1">
    <property type="nucleotide sequence ID" value="NZ_BPFZ01000010.1"/>
</dbReference>
<comment type="function">
    <text evidence="10 12">Specifically methylates the N3 position of the uracil ring of uridine 1498 (m3U1498) in 16S rRNA. Acts on the fully assembled 30S ribosomal subunit.</text>
</comment>
<evidence type="ECO:0000256" key="7">
    <source>
        <dbReference type="ARBA" id="ARBA00022603"/>
    </source>
</evidence>
<dbReference type="Gene3D" id="3.40.1280.10">
    <property type="match status" value="1"/>
</dbReference>
<dbReference type="GO" id="GO:0008168">
    <property type="term" value="F:methyltransferase activity"/>
    <property type="evidence" value="ECO:0007669"/>
    <property type="project" value="UniProtKB-KW"/>
</dbReference>
<dbReference type="Proteomes" id="UP001161064">
    <property type="component" value="Unassembled WGS sequence"/>
</dbReference>
<dbReference type="NCBIfam" id="TIGR00046">
    <property type="entry name" value="RsmE family RNA methyltransferase"/>
    <property type="match status" value="1"/>
</dbReference>
<evidence type="ECO:0000313" key="16">
    <source>
        <dbReference type="Proteomes" id="UP001161064"/>
    </source>
</evidence>
<dbReference type="SUPFAM" id="SSF88697">
    <property type="entry name" value="PUA domain-like"/>
    <property type="match status" value="1"/>
</dbReference>
<dbReference type="EC" id="2.1.1.193" evidence="3 12"/>
<organism evidence="15 16">
    <name type="scientific">Candidatus Phycosocius spiralis</name>
    <dbReference type="NCBI Taxonomy" id="2815099"/>
    <lineage>
        <taxon>Bacteria</taxon>
        <taxon>Pseudomonadati</taxon>
        <taxon>Pseudomonadota</taxon>
        <taxon>Alphaproteobacteria</taxon>
        <taxon>Caulobacterales</taxon>
        <taxon>Caulobacterales incertae sedis</taxon>
        <taxon>Candidatus Phycosocius</taxon>
    </lineage>
</organism>
<dbReference type="Pfam" id="PF04452">
    <property type="entry name" value="Methyltrans_RNA"/>
    <property type="match status" value="1"/>
</dbReference>
<proteinExistence type="inferred from homology"/>
<evidence type="ECO:0000259" key="13">
    <source>
        <dbReference type="Pfam" id="PF04452"/>
    </source>
</evidence>
<dbReference type="CDD" id="cd18084">
    <property type="entry name" value="RsmE-like"/>
    <property type="match status" value="1"/>
</dbReference>
<dbReference type="NCBIfam" id="NF008696">
    <property type="entry name" value="PRK11713.3-5"/>
    <property type="match status" value="1"/>
</dbReference>
<sequence length="259" mass="28271">MKSTKPITKDQRPNQRLFVSSDLSSDVLVTLEEGQAHYLVHVLRLSLGVQVLVFNGRDGEWLAELKSISKKSATMQVSQQTRPQDYPADLTLYLAPVKGDRTDFIVEKATELGVAHIRPVLTDRTIVRKLNQDRLSARAVEAAEQCGRLSVPEVAPPVPLSALLCAKMTECVVLFADEAGGCPSIQVALADRPLKVGLLIGPEGGFTPTERRALRACSHIRPVSLGPRILRADTACYAGLVLIQNCWGDWAYSLSCNKA</sequence>
<reference evidence="15" key="1">
    <citation type="submission" date="2021-05" db="EMBL/GenBank/DDBJ databases">
        <authorList>
            <person name="Tanabe Y."/>
        </authorList>
    </citation>
    <scope>NUCLEOTIDE SEQUENCE</scope>
    <source>
        <strain evidence="15">BOTRYCO-1</strain>
    </source>
</reference>
<comment type="catalytic activity">
    <reaction evidence="11 12">
        <text>uridine(1498) in 16S rRNA + S-adenosyl-L-methionine = N(3)-methyluridine(1498) in 16S rRNA + S-adenosyl-L-homocysteine + H(+)</text>
        <dbReference type="Rhea" id="RHEA:42920"/>
        <dbReference type="Rhea" id="RHEA-COMP:10283"/>
        <dbReference type="Rhea" id="RHEA-COMP:10284"/>
        <dbReference type="ChEBI" id="CHEBI:15378"/>
        <dbReference type="ChEBI" id="CHEBI:57856"/>
        <dbReference type="ChEBI" id="CHEBI:59789"/>
        <dbReference type="ChEBI" id="CHEBI:65315"/>
        <dbReference type="ChEBI" id="CHEBI:74502"/>
        <dbReference type="EC" id="2.1.1.193"/>
    </reaction>
</comment>
<keyword evidence="9 12" id="KW-0949">S-adenosyl-L-methionine</keyword>
<dbReference type="EMBL" id="BPFZ01000010">
    <property type="protein sequence ID" value="GIU67492.1"/>
    <property type="molecule type" value="Genomic_DNA"/>
</dbReference>
<gene>
    <name evidence="15" type="ORF">PsB1_1646</name>
</gene>
<evidence type="ECO:0000256" key="11">
    <source>
        <dbReference type="ARBA" id="ARBA00047944"/>
    </source>
</evidence>
<feature type="domain" description="Ribosomal RNA small subunit methyltransferase E PUA-like" evidence="14">
    <location>
        <begin position="31"/>
        <end position="74"/>
    </location>
</feature>
<protein>
    <recommendedName>
        <fullName evidence="4 12">Ribosomal RNA small subunit methyltransferase E</fullName>
        <ecNumber evidence="3 12">2.1.1.193</ecNumber>
    </recommendedName>
</protein>
<keyword evidence="7 12" id="KW-0489">Methyltransferase</keyword>
<evidence type="ECO:0000256" key="3">
    <source>
        <dbReference type="ARBA" id="ARBA00012328"/>
    </source>
</evidence>
<comment type="similarity">
    <text evidence="2 12">Belongs to the RNA methyltransferase RsmE family.</text>
</comment>
<dbReference type="InterPro" id="IPR029026">
    <property type="entry name" value="tRNA_m1G_MTases_N"/>
</dbReference>
<dbReference type="InterPro" id="IPR006700">
    <property type="entry name" value="RsmE"/>
</dbReference>
<keyword evidence="5 12" id="KW-0963">Cytoplasm</keyword>
<evidence type="ECO:0000256" key="1">
    <source>
        <dbReference type="ARBA" id="ARBA00004496"/>
    </source>
</evidence>
<name>A0ABQ4PWV0_9PROT</name>
<comment type="subcellular location">
    <subcellularLocation>
        <location evidence="1 12">Cytoplasm</location>
    </subcellularLocation>
</comment>
<dbReference type="Pfam" id="PF20260">
    <property type="entry name" value="PUA_4"/>
    <property type="match status" value="1"/>
</dbReference>
<evidence type="ECO:0000256" key="10">
    <source>
        <dbReference type="ARBA" id="ARBA00025699"/>
    </source>
</evidence>
<dbReference type="InterPro" id="IPR046886">
    <property type="entry name" value="RsmE_MTase_dom"/>
</dbReference>